<evidence type="ECO:0000313" key="2">
    <source>
        <dbReference type="Proteomes" id="UP001234297"/>
    </source>
</evidence>
<accession>A0ACC2M316</accession>
<reference evidence="1 2" key="1">
    <citation type="journal article" date="2022" name="Hortic Res">
        <title>A haplotype resolved chromosomal level avocado genome allows analysis of novel avocado genes.</title>
        <authorList>
            <person name="Nath O."/>
            <person name="Fletcher S.J."/>
            <person name="Hayward A."/>
            <person name="Shaw L.M."/>
            <person name="Masouleh A.K."/>
            <person name="Furtado A."/>
            <person name="Henry R.J."/>
            <person name="Mitter N."/>
        </authorList>
    </citation>
    <scope>NUCLEOTIDE SEQUENCE [LARGE SCALE GENOMIC DNA]</scope>
    <source>
        <strain evidence="2">cv. Hass</strain>
    </source>
</reference>
<proteinExistence type="predicted"/>
<comment type="caution">
    <text evidence="1">The sequence shown here is derived from an EMBL/GenBank/DDBJ whole genome shotgun (WGS) entry which is preliminary data.</text>
</comment>
<name>A0ACC2M316_PERAE</name>
<gene>
    <name evidence="1" type="ORF">MRB53_016507</name>
</gene>
<dbReference type="Proteomes" id="UP001234297">
    <property type="component" value="Chromosome 5"/>
</dbReference>
<organism evidence="1 2">
    <name type="scientific">Persea americana</name>
    <name type="common">Avocado</name>
    <dbReference type="NCBI Taxonomy" id="3435"/>
    <lineage>
        <taxon>Eukaryota</taxon>
        <taxon>Viridiplantae</taxon>
        <taxon>Streptophyta</taxon>
        <taxon>Embryophyta</taxon>
        <taxon>Tracheophyta</taxon>
        <taxon>Spermatophyta</taxon>
        <taxon>Magnoliopsida</taxon>
        <taxon>Magnoliidae</taxon>
        <taxon>Laurales</taxon>
        <taxon>Lauraceae</taxon>
        <taxon>Persea</taxon>
    </lineage>
</organism>
<sequence length="331" mass="35577">MLSVMGHFQATITRLGITGCLVTKKRIWRLHDMHRSPISAPLPGVKMSSNLQGPIAKRLEGKVALITGGASGIGASIVRLFVCHGAKVIIADVQDELGHSICNEIGLDEYVHFMHCDVTKEEDIRDTVDGVVSKFGKLDIMFNNAAICGDKKSTILDVDKNDFEKVYNVNVFGAFLGAKHAARVMIPARKGCIIFTASVASVTCRGGWHAYVSSKHAVVGLTKNLCVELGEFGIRVNCISPRGVLTPMAMKMLAMDEREFEKFMCCTATLKGVTLKTEDVAEAALYLASDESKYISGLNLVIDGGYSATNRASDAAIASASLSEGDQTKNA</sequence>
<dbReference type="EMBL" id="CM056813">
    <property type="protein sequence ID" value="KAJ8639813.1"/>
    <property type="molecule type" value="Genomic_DNA"/>
</dbReference>
<evidence type="ECO:0000313" key="1">
    <source>
        <dbReference type="EMBL" id="KAJ8639813.1"/>
    </source>
</evidence>
<keyword evidence="2" id="KW-1185">Reference proteome</keyword>
<protein>
    <submittedName>
        <fullName evidence="1">Uncharacterized protein</fullName>
    </submittedName>
</protein>